<sequence length="204" mass="24116">MAEYFEKVGGEKTVLMAYLEETLQLVKDIFQPVNAICFDWRFRRRDPTVSGRIPPRALEDIRSFALPTGDVVHCDYSASGGLDRLKVQLLENELQEFRLRKQKAMIINVWRPLNDSVKNTPLLFCDRRSVPKKDLIEVHKVRSDKVEKSYFLFHRDYHRWYYLSGQRKEEVAIFPTWQSDSRDDFAGKRLFATAIIWYFSVESL</sequence>
<dbReference type="PANTHER" id="PTHR34598">
    <property type="entry name" value="BLL6449 PROTEIN"/>
    <property type="match status" value="1"/>
</dbReference>
<dbReference type="GeneID" id="41976871"/>
<dbReference type="NCBIfam" id="NF041278">
    <property type="entry name" value="CmcJ_NvfI_EfuI"/>
    <property type="match status" value="1"/>
</dbReference>
<gene>
    <name evidence="2" type="ORF">E0L32_009424</name>
</gene>
<name>A0A507AYR1_9PEZI</name>
<dbReference type="EMBL" id="SKBQ01000068">
    <property type="protein sequence ID" value="TPX09380.1"/>
    <property type="molecule type" value="Genomic_DNA"/>
</dbReference>
<protein>
    <submittedName>
        <fullName evidence="2">Uncharacterized protein</fullName>
    </submittedName>
</protein>
<reference evidence="2 3" key="1">
    <citation type="submission" date="2019-06" db="EMBL/GenBank/DDBJ databases">
        <title>Draft genome sequence of the filamentous fungus Phialemoniopsis curvata isolated from diesel fuel.</title>
        <authorList>
            <person name="Varaljay V.A."/>
            <person name="Lyon W.J."/>
            <person name="Crouch A.L."/>
            <person name="Drake C.E."/>
            <person name="Hollomon J.M."/>
            <person name="Nadeau L.J."/>
            <person name="Nunn H.S."/>
            <person name="Stevenson B.S."/>
            <person name="Bojanowski C.L."/>
            <person name="Crookes-Goodson W.J."/>
        </authorList>
    </citation>
    <scope>NUCLEOTIDE SEQUENCE [LARGE SCALE GENOMIC DNA]</scope>
    <source>
        <strain evidence="2 3">D216</strain>
    </source>
</reference>
<evidence type="ECO:0000313" key="2">
    <source>
        <dbReference type="EMBL" id="TPX09380.1"/>
    </source>
</evidence>
<dbReference type="RefSeq" id="XP_030991091.1">
    <property type="nucleotide sequence ID" value="XM_031144387.1"/>
</dbReference>
<dbReference type="OrthoDB" id="4581323at2759"/>
<evidence type="ECO:0000313" key="3">
    <source>
        <dbReference type="Proteomes" id="UP000319257"/>
    </source>
</evidence>
<proteinExistence type="inferred from homology"/>
<dbReference type="Proteomes" id="UP000319257">
    <property type="component" value="Unassembled WGS sequence"/>
</dbReference>
<accession>A0A507AYR1</accession>
<dbReference type="STRING" id="1093900.A0A507AYR1"/>
<keyword evidence="3" id="KW-1185">Reference proteome</keyword>
<comment type="similarity">
    <text evidence="1">Belongs to the asaB hydroxylase/desaturase family.</text>
</comment>
<organism evidence="2 3">
    <name type="scientific">Thyridium curvatum</name>
    <dbReference type="NCBI Taxonomy" id="1093900"/>
    <lineage>
        <taxon>Eukaryota</taxon>
        <taxon>Fungi</taxon>
        <taxon>Dikarya</taxon>
        <taxon>Ascomycota</taxon>
        <taxon>Pezizomycotina</taxon>
        <taxon>Sordariomycetes</taxon>
        <taxon>Sordariomycetidae</taxon>
        <taxon>Thyridiales</taxon>
        <taxon>Thyridiaceae</taxon>
        <taxon>Thyridium</taxon>
    </lineage>
</organism>
<comment type="caution">
    <text evidence="2">The sequence shown here is derived from an EMBL/GenBank/DDBJ whole genome shotgun (WGS) entry which is preliminary data.</text>
</comment>
<dbReference type="PANTHER" id="PTHR34598:SF3">
    <property type="entry name" value="OXIDOREDUCTASE AN1597"/>
    <property type="match status" value="1"/>
</dbReference>
<dbReference type="AlphaFoldDB" id="A0A507AYR1"/>
<dbReference type="InParanoid" id="A0A507AYR1"/>
<dbReference type="GO" id="GO:0016491">
    <property type="term" value="F:oxidoreductase activity"/>
    <property type="evidence" value="ECO:0007669"/>
    <property type="project" value="InterPro"/>
</dbReference>
<evidence type="ECO:0000256" key="1">
    <source>
        <dbReference type="ARBA" id="ARBA00023604"/>
    </source>
</evidence>
<dbReference type="InterPro" id="IPR044053">
    <property type="entry name" value="AsaB-like"/>
</dbReference>